<sequence length="156" mass="17918">MKKERRGEQFPNPQLIINMKEKILKPEKQIKKEKVKYIKQQQQVREGIYLLDNGLSPYDSDIFHSSPYFLRIFQILLGKRMDDTSNSLLPIVLCFILSDLITSFNIYGIAAHCQSYLRSLGQLPYPKAASIDTVHTQDTTEQAPIPSTVKDTPSIF</sequence>
<dbReference type="Proteomes" id="UP000023152">
    <property type="component" value="Unassembled WGS sequence"/>
</dbReference>
<dbReference type="PANTHER" id="PTHR13121">
    <property type="entry name" value="GPI TRANSAMIDASE COMPONENT PIG-U"/>
    <property type="match status" value="1"/>
</dbReference>
<evidence type="ECO:0000256" key="2">
    <source>
        <dbReference type="ARBA" id="ARBA00004687"/>
    </source>
</evidence>
<evidence type="ECO:0000256" key="5">
    <source>
        <dbReference type="ARBA" id="ARBA00022692"/>
    </source>
</evidence>
<comment type="pathway">
    <text evidence="2">Glycolipid biosynthesis; glycosylphosphatidylinositol-anchor biosynthesis.</text>
</comment>
<dbReference type="OrthoDB" id="549017at2759"/>
<dbReference type="EMBL" id="ASPP01011807">
    <property type="protein sequence ID" value="ETO21259.1"/>
    <property type="molecule type" value="Genomic_DNA"/>
</dbReference>
<evidence type="ECO:0000256" key="1">
    <source>
        <dbReference type="ARBA" id="ARBA00004477"/>
    </source>
</evidence>
<accession>X6N669</accession>
<keyword evidence="4" id="KW-0337">GPI-anchor biosynthesis</keyword>
<protein>
    <submittedName>
        <fullName evidence="11">Uncharacterized protein</fullName>
    </submittedName>
</protein>
<evidence type="ECO:0000256" key="4">
    <source>
        <dbReference type="ARBA" id="ARBA00022502"/>
    </source>
</evidence>
<gene>
    <name evidence="11" type="ORF">RFI_15945</name>
</gene>
<comment type="caution">
    <text evidence="11">The sequence shown here is derived from an EMBL/GenBank/DDBJ whole genome shotgun (WGS) entry which is preliminary data.</text>
</comment>
<keyword evidence="12" id="KW-1185">Reference proteome</keyword>
<comment type="subcellular location">
    <subcellularLocation>
        <location evidence="1">Endoplasmic reticulum membrane</location>
        <topology evidence="1">Multi-pass membrane protein</topology>
    </subcellularLocation>
</comment>
<evidence type="ECO:0000256" key="8">
    <source>
        <dbReference type="ARBA" id="ARBA00023136"/>
    </source>
</evidence>
<evidence type="ECO:0000313" key="12">
    <source>
        <dbReference type="Proteomes" id="UP000023152"/>
    </source>
</evidence>
<dbReference type="PANTHER" id="PTHR13121:SF0">
    <property type="entry name" value="PHOSPHATIDYLINOSITOL GLYCAN ANCHOR BIOSYNTHESIS CLASS U PROTEIN"/>
    <property type="match status" value="1"/>
</dbReference>
<dbReference type="GO" id="GO:0042765">
    <property type="term" value="C:GPI-anchor transamidase complex"/>
    <property type="evidence" value="ECO:0007669"/>
    <property type="project" value="InterPro"/>
</dbReference>
<keyword evidence="6" id="KW-0256">Endoplasmic reticulum</keyword>
<feature type="non-terminal residue" evidence="11">
    <location>
        <position position="156"/>
    </location>
</feature>
<keyword evidence="5 10" id="KW-0812">Transmembrane</keyword>
<evidence type="ECO:0000256" key="3">
    <source>
        <dbReference type="ARBA" id="ARBA00010026"/>
    </source>
</evidence>
<organism evidence="11 12">
    <name type="scientific">Reticulomyxa filosa</name>
    <dbReference type="NCBI Taxonomy" id="46433"/>
    <lineage>
        <taxon>Eukaryota</taxon>
        <taxon>Sar</taxon>
        <taxon>Rhizaria</taxon>
        <taxon>Retaria</taxon>
        <taxon>Foraminifera</taxon>
        <taxon>Monothalamids</taxon>
        <taxon>Reticulomyxidae</taxon>
        <taxon>Reticulomyxa</taxon>
    </lineage>
</organism>
<dbReference type="AlphaFoldDB" id="X6N669"/>
<evidence type="ECO:0000256" key="7">
    <source>
        <dbReference type="ARBA" id="ARBA00022989"/>
    </source>
</evidence>
<feature type="region of interest" description="Disordered" evidence="9">
    <location>
        <begin position="136"/>
        <end position="156"/>
    </location>
</feature>
<dbReference type="GO" id="GO:0016255">
    <property type="term" value="P:attachment of GPI anchor to protein"/>
    <property type="evidence" value="ECO:0007669"/>
    <property type="project" value="InterPro"/>
</dbReference>
<keyword evidence="7 10" id="KW-1133">Transmembrane helix</keyword>
<evidence type="ECO:0000256" key="9">
    <source>
        <dbReference type="SAM" id="MobiDB-lite"/>
    </source>
</evidence>
<comment type="similarity">
    <text evidence="3">Belongs to the PIGU family.</text>
</comment>
<evidence type="ECO:0000256" key="6">
    <source>
        <dbReference type="ARBA" id="ARBA00022824"/>
    </source>
</evidence>
<evidence type="ECO:0000313" key="11">
    <source>
        <dbReference type="EMBL" id="ETO21259.1"/>
    </source>
</evidence>
<dbReference type="Pfam" id="PF06728">
    <property type="entry name" value="PIG-U"/>
    <property type="match status" value="1"/>
</dbReference>
<dbReference type="InterPro" id="IPR009600">
    <property type="entry name" value="PIG-U"/>
</dbReference>
<proteinExistence type="inferred from homology"/>
<keyword evidence="8 10" id="KW-0472">Membrane</keyword>
<feature type="transmembrane region" description="Helical" evidence="10">
    <location>
        <begin position="88"/>
        <end position="110"/>
    </location>
</feature>
<reference evidence="11 12" key="1">
    <citation type="journal article" date="2013" name="Curr. Biol.">
        <title>The Genome of the Foraminiferan Reticulomyxa filosa.</title>
        <authorList>
            <person name="Glockner G."/>
            <person name="Hulsmann N."/>
            <person name="Schleicher M."/>
            <person name="Noegel A.A."/>
            <person name="Eichinger L."/>
            <person name="Gallinger C."/>
            <person name="Pawlowski J."/>
            <person name="Sierra R."/>
            <person name="Euteneuer U."/>
            <person name="Pillet L."/>
            <person name="Moustafa A."/>
            <person name="Platzer M."/>
            <person name="Groth M."/>
            <person name="Szafranski K."/>
            <person name="Schliwa M."/>
        </authorList>
    </citation>
    <scope>NUCLEOTIDE SEQUENCE [LARGE SCALE GENOMIC DNA]</scope>
</reference>
<dbReference type="GO" id="GO:0006506">
    <property type="term" value="P:GPI anchor biosynthetic process"/>
    <property type="evidence" value="ECO:0007669"/>
    <property type="project" value="UniProtKB-KW"/>
</dbReference>
<evidence type="ECO:0000256" key="10">
    <source>
        <dbReference type="SAM" id="Phobius"/>
    </source>
</evidence>
<name>X6N669_RETFI</name>